<organism evidence="1 2">
    <name type="scientific">Rhabditophanes sp. KR3021</name>
    <dbReference type="NCBI Taxonomy" id="114890"/>
    <lineage>
        <taxon>Eukaryota</taxon>
        <taxon>Metazoa</taxon>
        <taxon>Ecdysozoa</taxon>
        <taxon>Nematoda</taxon>
        <taxon>Chromadorea</taxon>
        <taxon>Rhabditida</taxon>
        <taxon>Tylenchina</taxon>
        <taxon>Panagrolaimomorpha</taxon>
        <taxon>Strongyloidoidea</taxon>
        <taxon>Alloionematidae</taxon>
        <taxon>Rhabditophanes</taxon>
    </lineage>
</organism>
<evidence type="ECO:0000313" key="1">
    <source>
        <dbReference type="Proteomes" id="UP000095286"/>
    </source>
</evidence>
<reference evidence="2" key="1">
    <citation type="submission" date="2016-11" db="UniProtKB">
        <authorList>
            <consortium name="WormBaseParasite"/>
        </authorList>
    </citation>
    <scope>IDENTIFICATION</scope>
    <source>
        <strain evidence="2">KR3021</strain>
    </source>
</reference>
<proteinExistence type="predicted"/>
<accession>A0AC35U986</accession>
<protein>
    <submittedName>
        <fullName evidence="2">Aa_trans domain-containing protein</fullName>
    </submittedName>
</protein>
<dbReference type="WBParaSite" id="RSKR_0000846300.2">
    <property type="protein sequence ID" value="RSKR_0000846300.2"/>
    <property type="gene ID" value="RSKR_0000846300"/>
</dbReference>
<name>A0AC35U986_9BILA</name>
<sequence>MVGVSDVASGQTYSTAIGLLYVFNLIVGTGALALPKAFQTAGYGLSVILLLISALISYISATFIIEGMSVANALMFKNGRSKKFTIKHDEPETDETRDSRNQIVSYDITEKVEVSELSNMINSRFGVFFCYLSLTVYLFGDLAIYSTTVPKSLMNVVCGSVNTTVSVDSPCYEHWPEFFTRFIVYRICVVVFIAFCIPMVIIGITKTKYIQLSTSLSRWGAFSLMVVLASIQLMKDGPQGKPPVFDWDNFGNLFGVSVYSFMCHHSIPALITPIKDKTNIYKNLFLIYALVFVFYCTLSITGAFTFPHAQDIYTLNFLHDHNTSFLYTVMDYFLALFPVFTLTSNYPIVAITLINNLKVLSKMVSAQSQRSLRTNDNETEHLLSDSEDDATSPPGPDEGANADATRYVSPQEKFMKYFIPLAAIILPTLLSLSTDNVLLLACVTGSYPGVGVQFVIPCLIVMGARSCQNKELNKDIPNKYASPFKHKAWPWVVFAWTGFALINVTVNLFSKFTF</sequence>
<evidence type="ECO:0000313" key="2">
    <source>
        <dbReference type="WBParaSite" id="RSKR_0000846300.2"/>
    </source>
</evidence>
<dbReference type="Proteomes" id="UP000095286">
    <property type="component" value="Unplaced"/>
</dbReference>